<evidence type="ECO:0000313" key="2">
    <source>
        <dbReference type="Proteomes" id="UP000499080"/>
    </source>
</evidence>
<comment type="caution">
    <text evidence="1">The sequence shown here is derived from an EMBL/GenBank/DDBJ whole genome shotgun (WGS) entry which is preliminary data.</text>
</comment>
<accession>A0A4Y2LDT5</accession>
<reference evidence="1 2" key="1">
    <citation type="journal article" date="2019" name="Sci. Rep.">
        <title>Orb-weaving spider Araneus ventricosus genome elucidates the spidroin gene catalogue.</title>
        <authorList>
            <person name="Kono N."/>
            <person name="Nakamura H."/>
            <person name="Ohtoshi R."/>
            <person name="Moran D.A.P."/>
            <person name="Shinohara A."/>
            <person name="Yoshida Y."/>
            <person name="Fujiwara M."/>
            <person name="Mori M."/>
            <person name="Tomita M."/>
            <person name="Arakawa K."/>
        </authorList>
    </citation>
    <scope>NUCLEOTIDE SEQUENCE [LARGE SCALE GENOMIC DNA]</scope>
</reference>
<name>A0A4Y2LDT5_ARAVE</name>
<organism evidence="1 2">
    <name type="scientific">Araneus ventricosus</name>
    <name type="common">Orbweaver spider</name>
    <name type="synonym">Epeira ventricosa</name>
    <dbReference type="NCBI Taxonomy" id="182803"/>
    <lineage>
        <taxon>Eukaryota</taxon>
        <taxon>Metazoa</taxon>
        <taxon>Ecdysozoa</taxon>
        <taxon>Arthropoda</taxon>
        <taxon>Chelicerata</taxon>
        <taxon>Arachnida</taxon>
        <taxon>Araneae</taxon>
        <taxon>Araneomorphae</taxon>
        <taxon>Entelegynae</taxon>
        <taxon>Araneoidea</taxon>
        <taxon>Araneidae</taxon>
        <taxon>Araneus</taxon>
    </lineage>
</organism>
<dbReference type="EMBL" id="BGPR01117987">
    <property type="protein sequence ID" value="GBN11517.1"/>
    <property type="molecule type" value="Genomic_DNA"/>
</dbReference>
<proteinExistence type="predicted"/>
<gene>
    <name evidence="1" type="ORF">AVEN_10310_1</name>
</gene>
<dbReference type="AlphaFoldDB" id="A0A4Y2LDT5"/>
<keyword evidence="2" id="KW-1185">Reference proteome</keyword>
<dbReference type="Proteomes" id="UP000499080">
    <property type="component" value="Unassembled WGS sequence"/>
</dbReference>
<sequence>MDTHNHSLNTAEALKFLPASDCKEKFMDYFSDGMGVAEACKYHEGILQLEEKFTEEHMANSQINPPYRTVLHWHNQWRLQNLGPRTGQGLIEVSNQKGKV</sequence>
<protein>
    <submittedName>
        <fullName evidence="1">Uncharacterized protein</fullName>
    </submittedName>
</protein>
<evidence type="ECO:0000313" key="1">
    <source>
        <dbReference type="EMBL" id="GBN11517.1"/>
    </source>
</evidence>
<dbReference type="OrthoDB" id="6484970at2759"/>